<evidence type="ECO:0000313" key="3">
    <source>
        <dbReference type="EMBL" id="GEO37689.1"/>
    </source>
</evidence>
<dbReference type="Gene3D" id="3.60.110.10">
    <property type="entry name" value="Carbon-nitrogen hydrolase"/>
    <property type="match status" value="1"/>
</dbReference>
<dbReference type="PANTHER" id="PTHR43674:SF12">
    <property type="entry name" value="NITRILASE C965.09-RELATED"/>
    <property type="match status" value="1"/>
</dbReference>
<dbReference type="InterPro" id="IPR036526">
    <property type="entry name" value="C-N_Hydrolase_sf"/>
</dbReference>
<organism evidence="3 4">
    <name type="scientific">Skermanella aerolata</name>
    <dbReference type="NCBI Taxonomy" id="393310"/>
    <lineage>
        <taxon>Bacteria</taxon>
        <taxon>Pseudomonadati</taxon>
        <taxon>Pseudomonadota</taxon>
        <taxon>Alphaproteobacteria</taxon>
        <taxon>Rhodospirillales</taxon>
        <taxon>Azospirillaceae</taxon>
        <taxon>Skermanella</taxon>
    </lineage>
</organism>
<evidence type="ECO:0000256" key="1">
    <source>
        <dbReference type="ARBA" id="ARBA00022801"/>
    </source>
</evidence>
<dbReference type="InterPro" id="IPR003010">
    <property type="entry name" value="C-N_Hydrolase"/>
</dbReference>
<dbReference type="AlphaFoldDB" id="A0A512DMJ1"/>
<dbReference type="Proteomes" id="UP000321523">
    <property type="component" value="Unassembled WGS sequence"/>
</dbReference>
<keyword evidence="1 3" id="KW-0378">Hydrolase</keyword>
<dbReference type="GO" id="GO:0016811">
    <property type="term" value="F:hydrolase activity, acting on carbon-nitrogen (but not peptide) bonds, in linear amides"/>
    <property type="evidence" value="ECO:0007669"/>
    <property type="project" value="TreeGrafter"/>
</dbReference>
<proteinExistence type="predicted"/>
<name>A0A512DMJ1_9PROT</name>
<dbReference type="CDD" id="cd07569">
    <property type="entry name" value="DCase"/>
    <property type="match status" value="1"/>
</dbReference>
<dbReference type="Pfam" id="PF00795">
    <property type="entry name" value="CN_hydrolase"/>
    <property type="match status" value="1"/>
</dbReference>
<keyword evidence="4" id="KW-1185">Reference proteome</keyword>
<evidence type="ECO:0000259" key="2">
    <source>
        <dbReference type="PROSITE" id="PS50263"/>
    </source>
</evidence>
<comment type="caution">
    <text evidence="3">The sequence shown here is derived from an EMBL/GenBank/DDBJ whole genome shotgun (WGS) entry which is preliminary data.</text>
</comment>
<evidence type="ECO:0000313" key="4">
    <source>
        <dbReference type="Proteomes" id="UP000321523"/>
    </source>
</evidence>
<feature type="domain" description="CN hydrolase" evidence="2">
    <location>
        <begin position="1"/>
        <end position="255"/>
    </location>
</feature>
<gene>
    <name evidence="3" type="ORF">SAE02_18370</name>
</gene>
<reference evidence="3 4" key="1">
    <citation type="submission" date="2019-07" db="EMBL/GenBank/DDBJ databases">
        <title>Whole genome shotgun sequence of Skermanella aerolata NBRC 106429.</title>
        <authorList>
            <person name="Hosoyama A."/>
            <person name="Uohara A."/>
            <person name="Ohji S."/>
            <person name="Ichikawa N."/>
        </authorList>
    </citation>
    <scope>NUCLEOTIDE SEQUENCE [LARGE SCALE GENOMIC DNA]</scope>
    <source>
        <strain evidence="3 4">NBRC 106429</strain>
    </source>
</reference>
<accession>A0A512DMJ1</accession>
<dbReference type="InterPro" id="IPR050345">
    <property type="entry name" value="Aliph_Amidase/BUP"/>
</dbReference>
<dbReference type="SUPFAM" id="SSF56317">
    <property type="entry name" value="Carbon-nitrogen hydrolase"/>
    <property type="match status" value="1"/>
</dbReference>
<protein>
    <submittedName>
        <fullName evidence="3">N-carbamoyl-D-amino-acid hydrolase</fullName>
    </submittedName>
</protein>
<dbReference type="EMBL" id="BJYZ01000007">
    <property type="protein sequence ID" value="GEO37689.1"/>
    <property type="molecule type" value="Genomic_DNA"/>
</dbReference>
<dbReference type="PROSITE" id="PS50263">
    <property type="entry name" value="CN_HYDROLASE"/>
    <property type="match status" value="1"/>
</dbReference>
<sequence>MVGRLIHLMRDAKGHGCDLVVFPELALTTFFPRWFFERQEDIDFFFERDMPGPETQPLFDEAVRLEIGFQIGYAEAVVEDGRERRFNTSILVDKSGLIVSKYRKIHLPGHAAHEPERPFQHLEKRYFEVGNLSWPVVHAFGGLMGMCICNDRRWPETYRVMGLQGVEMVMLGYNTPVHNPPAPEHDRLGWFHNHLVMQSGAYQNGTWVVGVAKAGNEEGCELIGGSAIIAPTGEIVAQCVTSGDELIVARCDLDLCKPYKETIFNFAIHREPEQYRMIVERKGAVPPPKP</sequence>
<dbReference type="PANTHER" id="PTHR43674">
    <property type="entry name" value="NITRILASE C965.09-RELATED"/>
    <property type="match status" value="1"/>
</dbReference>